<sequence>MEFVPITEIPLEKDTEEVGNLAKEQKEGDNRQRMQ</sequence>
<dbReference type="AlphaFoldDB" id="A0AAV5JEQ9"/>
<gene>
    <name evidence="2" type="ORF">SLEP1_g20859</name>
</gene>
<keyword evidence="3" id="KW-1185">Reference proteome</keyword>
<dbReference type="EMBL" id="BPVZ01000030">
    <property type="protein sequence ID" value="GKV09345.1"/>
    <property type="molecule type" value="Genomic_DNA"/>
</dbReference>
<reference evidence="2 3" key="1">
    <citation type="journal article" date="2021" name="Commun. Biol.">
        <title>The genome of Shorea leprosula (Dipterocarpaceae) highlights the ecological relevance of drought in aseasonal tropical rainforests.</title>
        <authorList>
            <person name="Ng K.K.S."/>
            <person name="Kobayashi M.J."/>
            <person name="Fawcett J.A."/>
            <person name="Hatakeyama M."/>
            <person name="Paape T."/>
            <person name="Ng C.H."/>
            <person name="Ang C.C."/>
            <person name="Tnah L.H."/>
            <person name="Lee C.T."/>
            <person name="Nishiyama T."/>
            <person name="Sese J."/>
            <person name="O'Brien M.J."/>
            <person name="Copetti D."/>
            <person name="Mohd Noor M.I."/>
            <person name="Ong R.C."/>
            <person name="Putra M."/>
            <person name="Sireger I.Z."/>
            <person name="Indrioko S."/>
            <person name="Kosugi Y."/>
            <person name="Izuno A."/>
            <person name="Isagi Y."/>
            <person name="Lee S.L."/>
            <person name="Shimizu K.K."/>
        </authorList>
    </citation>
    <scope>NUCLEOTIDE SEQUENCE [LARGE SCALE GENOMIC DNA]</scope>
    <source>
        <strain evidence="2">214</strain>
    </source>
</reference>
<evidence type="ECO:0000256" key="1">
    <source>
        <dbReference type="SAM" id="MobiDB-lite"/>
    </source>
</evidence>
<organism evidence="2 3">
    <name type="scientific">Rubroshorea leprosula</name>
    <dbReference type="NCBI Taxonomy" id="152421"/>
    <lineage>
        <taxon>Eukaryota</taxon>
        <taxon>Viridiplantae</taxon>
        <taxon>Streptophyta</taxon>
        <taxon>Embryophyta</taxon>
        <taxon>Tracheophyta</taxon>
        <taxon>Spermatophyta</taxon>
        <taxon>Magnoliopsida</taxon>
        <taxon>eudicotyledons</taxon>
        <taxon>Gunneridae</taxon>
        <taxon>Pentapetalae</taxon>
        <taxon>rosids</taxon>
        <taxon>malvids</taxon>
        <taxon>Malvales</taxon>
        <taxon>Dipterocarpaceae</taxon>
        <taxon>Rubroshorea</taxon>
    </lineage>
</organism>
<accession>A0AAV5JEQ9</accession>
<evidence type="ECO:0000313" key="2">
    <source>
        <dbReference type="EMBL" id="GKV09345.1"/>
    </source>
</evidence>
<dbReference type="Proteomes" id="UP001054252">
    <property type="component" value="Unassembled WGS sequence"/>
</dbReference>
<comment type="caution">
    <text evidence="2">The sequence shown here is derived from an EMBL/GenBank/DDBJ whole genome shotgun (WGS) entry which is preliminary data.</text>
</comment>
<name>A0AAV5JEQ9_9ROSI</name>
<protein>
    <submittedName>
        <fullName evidence="2">Uncharacterized protein</fullName>
    </submittedName>
</protein>
<proteinExistence type="predicted"/>
<evidence type="ECO:0000313" key="3">
    <source>
        <dbReference type="Proteomes" id="UP001054252"/>
    </source>
</evidence>
<feature type="region of interest" description="Disordered" evidence="1">
    <location>
        <begin position="1"/>
        <end position="35"/>
    </location>
</feature>
<feature type="compositionally biased region" description="Basic and acidic residues" evidence="1">
    <location>
        <begin position="23"/>
        <end position="35"/>
    </location>
</feature>